<keyword evidence="2" id="KW-1185">Reference proteome</keyword>
<evidence type="ECO:0000313" key="1">
    <source>
        <dbReference type="EMBL" id="SMF54624.1"/>
    </source>
</evidence>
<dbReference type="STRING" id="1513793.SAMN06296036_11727"/>
<gene>
    <name evidence="1" type="ORF">SAMN06296036_11727</name>
</gene>
<organism evidence="1 2">
    <name type="scientific">Pseudobacteriovorax antillogorgiicola</name>
    <dbReference type="NCBI Taxonomy" id="1513793"/>
    <lineage>
        <taxon>Bacteria</taxon>
        <taxon>Pseudomonadati</taxon>
        <taxon>Bdellovibrionota</taxon>
        <taxon>Oligoflexia</taxon>
        <taxon>Oligoflexales</taxon>
        <taxon>Pseudobacteriovoracaceae</taxon>
        <taxon>Pseudobacteriovorax</taxon>
    </lineage>
</organism>
<dbReference type="AlphaFoldDB" id="A0A1Y6CH34"/>
<dbReference type="Proteomes" id="UP000192907">
    <property type="component" value="Unassembled WGS sequence"/>
</dbReference>
<name>A0A1Y6CH34_9BACT</name>
<dbReference type="RefSeq" id="WP_132322168.1">
    <property type="nucleotide sequence ID" value="NZ_FWZT01000017.1"/>
</dbReference>
<dbReference type="EMBL" id="FWZT01000017">
    <property type="protein sequence ID" value="SMF54624.1"/>
    <property type="molecule type" value="Genomic_DNA"/>
</dbReference>
<evidence type="ECO:0000313" key="2">
    <source>
        <dbReference type="Proteomes" id="UP000192907"/>
    </source>
</evidence>
<proteinExistence type="predicted"/>
<protein>
    <submittedName>
        <fullName evidence="1">Uncharacterized protein</fullName>
    </submittedName>
</protein>
<sequence>MSRAIPYLIGLCICLSTVVGGQILPNSPLAYKTMMKAKKTNMCYVIKSKVESGEIQDTLIFNFKDFIYHFQTDDQELVTVELTKILKNYADCNGRGGLRIDFKVKDKQFRDEKYCVHPSKEIGKDDIYTCFFIEKKALAKSKANQASKSCYRIEFFKKARASLDKVTSLKRSDLKILERKDVCL</sequence>
<accession>A0A1Y6CH34</accession>
<reference evidence="2" key="1">
    <citation type="submission" date="2017-04" db="EMBL/GenBank/DDBJ databases">
        <authorList>
            <person name="Varghese N."/>
            <person name="Submissions S."/>
        </authorList>
    </citation>
    <scope>NUCLEOTIDE SEQUENCE [LARGE SCALE GENOMIC DNA]</scope>
    <source>
        <strain evidence="2">RKEM611</strain>
    </source>
</reference>